<sequence>MHSYSAKAVNPAPNPDPAIPQSSRTPSSQPDQSLKVSLNRPHNGGAFDCPLSRAASVSLILNDSILDPSCGLTSSPEDLLSISLDHYRSVE</sequence>
<dbReference type="EMBL" id="VSWC01000131">
    <property type="protein sequence ID" value="KAA1081330.1"/>
    <property type="molecule type" value="Genomic_DNA"/>
</dbReference>
<comment type="caution">
    <text evidence="2">The sequence shown here is derived from an EMBL/GenBank/DDBJ whole genome shotgun (WGS) entry which is preliminary data.</text>
</comment>
<dbReference type="Proteomes" id="UP000324748">
    <property type="component" value="Unassembled WGS sequence"/>
</dbReference>
<name>A0A5B0MZP1_PUCGR</name>
<organism evidence="2 3">
    <name type="scientific">Puccinia graminis f. sp. tritici</name>
    <dbReference type="NCBI Taxonomy" id="56615"/>
    <lineage>
        <taxon>Eukaryota</taxon>
        <taxon>Fungi</taxon>
        <taxon>Dikarya</taxon>
        <taxon>Basidiomycota</taxon>
        <taxon>Pucciniomycotina</taxon>
        <taxon>Pucciniomycetes</taxon>
        <taxon>Pucciniales</taxon>
        <taxon>Pucciniaceae</taxon>
        <taxon>Puccinia</taxon>
    </lineage>
</organism>
<dbReference type="AlphaFoldDB" id="A0A5B0MZP1"/>
<proteinExistence type="predicted"/>
<feature type="compositionally biased region" description="Polar residues" evidence="1">
    <location>
        <begin position="20"/>
        <end position="36"/>
    </location>
</feature>
<keyword evidence="3" id="KW-1185">Reference proteome</keyword>
<evidence type="ECO:0000256" key="1">
    <source>
        <dbReference type="SAM" id="MobiDB-lite"/>
    </source>
</evidence>
<protein>
    <submittedName>
        <fullName evidence="2">Uncharacterized protein</fullName>
    </submittedName>
</protein>
<evidence type="ECO:0000313" key="3">
    <source>
        <dbReference type="Proteomes" id="UP000324748"/>
    </source>
</evidence>
<reference evidence="2 3" key="1">
    <citation type="submission" date="2019-05" db="EMBL/GenBank/DDBJ databases">
        <title>Emergence of the Ug99 lineage of the wheat stem rust pathogen through somatic hybridization.</title>
        <authorList>
            <person name="Li F."/>
            <person name="Upadhyaya N.M."/>
            <person name="Sperschneider J."/>
            <person name="Matny O."/>
            <person name="Nguyen-Phuc H."/>
            <person name="Mago R."/>
            <person name="Raley C."/>
            <person name="Miller M.E."/>
            <person name="Silverstein K.A.T."/>
            <person name="Henningsen E."/>
            <person name="Hirsch C.D."/>
            <person name="Visser B."/>
            <person name="Pretorius Z.A."/>
            <person name="Steffenson B.J."/>
            <person name="Schwessinger B."/>
            <person name="Dodds P.N."/>
            <person name="Figueroa M."/>
        </authorList>
    </citation>
    <scope>NUCLEOTIDE SEQUENCE [LARGE SCALE GENOMIC DNA]</scope>
    <source>
        <strain evidence="2">21-0</strain>
    </source>
</reference>
<evidence type="ECO:0000313" key="2">
    <source>
        <dbReference type="EMBL" id="KAA1081330.1"/>
    </source>
</evidence>
<feature type="region of interest" description="Disordered" evidence="1">
    <location>
        <begin position="1"/>
        <end position="42"/>
    </location>
</feature>
<accession>A0A5B0MZP1</accession>
<gene>
    <name evidence="2" type="ORF">PGT21_034050</name>
</gene>